<dbReference type="InterPro" id="IPR000835">
    <property type="entry name" value="HTH_MarR-typ"/>
</dbReference>
<accession>A0A2G4YLV5</accession>
<keyword evidence="2" id="KW-0238">DNA-binding</keyword>
<evidence type="ECO:0000313" key="5">
    <source>
        <dbReference type="EMBL" id="PHZ83292.1"/>
    </source>
</evidence>
<evidence type="ECO:0000256" key="1">
    <source>
        <dbReference type="ARBA" id="ARBA00023015"/>
    </source>
</evidence>
<organism evidence="5 6">
    <name type="scientific">Paremcibacter congregatus</name>
    <dbReference type="NCBI Taxonomy" id="2043170"/>
    <lineage>
        <taxon>Bacteria</taxon>
        <taxon>Pseudomonadati</taxon>
        <taxon>Pseudomonadota</taxon>
        <taxon>Alphaproteobacteria</taxon>
        <taxon>Emcibacterales</taxon>
        <taxon>Emcibacteraceae</taxon>
        <taxon>Paremcibacter</taxon>
    </lineage>
</organism>
<dbReference type="PRINTS" id="PR00598">
    <property type="entry name" value="HTHMARR"/>
</dbReference>
<evidence type="ECO:0000259" key="4">
    <source>
        <dbReference type="PROSITE" id="PS50995"/>
    </source>
</evidence>
<dbReference type="InParanoid" id="A0A2G4YLV5"/>
<dbReference type="FunCoup" id="A0A2G4YLV5">
    <property type="interactions" value="39"/>
</dbReference>
<dbReference type="SMART" id="SM00347">
    <property type="entry name" value="HTH_MARR"/>
    <property type="match status" value="1"/>
</dbReference>
<feature type="domain" description="HTH marR-type" evidence="4">
    <location>
        <begin position="11"/>
        <end position="144"/>
    </location>
</feature>
<dbReference type="PROSITE" id="PS50995">
    <property type="entry name" value="HTH_MARR_2"/>
    <property type="match status" value="1"/>
</dbReference>
<dbReference type="PANTHER" id="PTHR42756:SF1">
    <property type="entry name" value="TRANSCRIPTIONAL REPRESSOR OF EMRAB OPERON"/>
    <property type="match status" value="1"/>
</dbReference>
<keyword evidence="6" id="KW-1185">Reference proteome</keyword>
<dbReference type="Pfam" id="PF12802">
    <property type="entry name" value="MarR_2"/>
    <property type="match status" value="1"/>
</dbReference>
<gene>
    <name evidence="5" type="ORF">CRD36_17145</name>
</gene>
<dbReference type="InterPro" id="IPR036388">
    <property type="entry name" value="WH-like_DNA-bd_sf"/>
</dbReference>
<evidence type="ECO:0000256" key="3">
    <source>
        <dbReference type="ARBA" id="ARBA00023163"/>
    </source>
</evidence>
<keyword evidence="1" id="KW-0805">Transcription regulation</keyword>
<dbReference type="OrthoDB" id="8906692at2"/>
<proteinExistence type="predicted"/>
<comment type="caution">
    <text evidence="5">The sequence shown here is derived from an EMBL/GenBank/DDBJ whole genome shotgun (WGS) entry which is preliminary data.</text>
</comment>
<dbReference type="Gene3D" id="1.10.10.10">
    <property type="entry name" value="Winged helix-like DNA-binding domain superfamily/Winged helix DNA-binding domain"/>
    <property type="match status" value="1"/>
</dbReference>
<dbReference type="SUPFAM" id="SSF46785">
    <property type="entry name" value="Winged helix' DNA-binding domain"/>
    <property type="match status" value="1"/>
</dbReference>
<evidence type="ECO:0000256" key="2">
    <source>
        <dbReference type="ARBA" id="ARBA00023125"/>
    </source>
</evidence>
<sequence length="157" mass="18228">MSEENKLFDVRDWVPYQLWRLSQEAGYLLEDQYSVKYNIKGENWRFMAMLASSAPVSAKELGVLLDMDQVQVTRALNKLLDLRYVDRKTDPKDRRKVILTLSKKGARVYQDIVDMAKALEQMLLSDVPDQQKQMFRGVLEGLLVKVDLLRSGVRAEF</sequence>
<dbReference type="PANTHER" id="PTHR42756">
    <property type="entry name" value="TRANSCRIPTIONAL REGULATOR, MARR"/>
    <property type="match status" value="1"/>
</dbReference>
<dbReference type="InterPro" id="IPR036390">
    <property type="entry name" value="WH_DNA-bd_sf"/>
</dbReference>
<dbReference type="GO" id="GO:0003700">
    <property type="term" value="F:DNA-binding transcription factor activity"/>
    <property type="evidence" value="ECO:0007669"/>
    <property type="project" value="InterPro"/>
</dbReference>
<dbReference type="EMBL" id="PDEM01000033">
    <property type="protein sequence ID" value="PHZ83292.1"/>
    <property type="molecule type" value="Genomic_DNA"/>
</dbReference>
<dbReference type="AlphaFoldDB" id="A0A2G4YLV5"/>
<reference evidence="5 6" key="1">
    <citation type="submission" date="2017-10" db="EMBL/GenBank/DDBJ databases">
        <title>Frigbacter circumglobatus gen. nov. sp. nov., isolated from sediment cultured in situ.</title>
        <authorList>
            <person name="Zhao Z."/>
        </authorList>
    </citation>
    <scope>NUCLEOTIDE SEQUENCE [LARGE SCALE GENOMIC DNA]</scope>
    <source>
        <strain evidence="5 6">ZYL</strain>
    </source>
</reference>
<evidence type="ECO:0000313" key="6">
    <source>
        <dbReference type="Proteomes" id="UP000229730"/>
    </source>
</evidence>
<dbReference type="GO" id="GO:0003677">
    <property type="term" value="F:DNA binding"/>
    <property type="evidence" value="ECO:0007669"/>
    <property type="project" value="UniProtKB-KW"/>
</dbReference>
<name>A0A2G4YLV5_9PROT</name>
<dbReference type="RefSeq" id="WP_099475185.1">
    <property type="nucleotide sequence ID" value="NZ_CP041025.1"/>
</dbReference>
<keyword evidence="3" id="KW-0804">Transcription</keyword>
<protein>
    <recommendedName>
        <fullName evidence="4">HTH marR-type domain-containing protein</fullName>
    </recommendedName>
</protein>
<dbReference type="Proteomes" id="UP000229730">
    <property type="component" value="Unassembled WGS sequence"/>
</dbReference>